<evidence type="ECO:0000313" key="6">
    <source>
        <dbReference type="Proteomes" id="UP000185984"/>
    </source>
</evidence>
<dbReference type="PANTHER" id="PTHR23402:SF1">
    <property type="entry name" value="PYROGLUTAMYL-PEPTIDASE I"/>
    <property type="match status" value="1"/>
</dbReference>
<reference evidence="5 6" key="1">
    <citation type="submission" date="2016-11" db="EMBL/GenBank/DDBJ databases">
        <title>Draft Genome Sequences of Nine Cyanobacterial Strains from Diverse Habitats.</title>
        <authorList>
            <person name="Zhu T."/>
            <person name="Hou S."/>
            <person name="Lu X."/>
            <person name="Hess W.R."/>
        </authorList>
    </citation>
    <scope>NUCLEOTIDE SEQUENCE [LARGE SCALE GENOMIC DNA]</scope>
    <source>
        <strain evidence="5 6">5.2 s.c.1</strain>
    </source>
</reference>
<evidence type="ECO:0000256" key="4">
    <source>
        <dbReference type="ARBA" id="ARBA00022807"/>
    </source>
</evidence>
<protein>
    <submittedName>
        <fullName evidence="5">Peptidase C15</fullName>
    </submittedName>
</protein>
<evidence type="ECO:0000313" key="5">
    <source>
        <dbReference type="EMBL" id="OKH20788.1"/>
    </source>
</evidence>
<dbReference type="Proteomes" id="UP000185984">
    <property type="component" value="Unassembled WGS sequence"/>
</dbReference>
<evidence type="ECO:0000256" key="1">
    <source>
        <dbReference type="ARBA" id="ARBA00006641"/>
    </source>
</evidence>
<dbReference type="InterPro" id="IPR036440">
    <property type="entry name" value="Peptidase_C15-like_sf"/>
</dbReference>
<gene>
    <name evidence="5" type="ORF">NIES1031_22775</name>
</gene>
<comment type="caution">
    <text evidence="5">The sequence shown here is derived from an EMBL/GenBank/DDBJ whole genome shotgun (WGS) entry which is preliminary data.</text>
</comment>
<dbReference type="SUPFAM" id="SSF53182">
    <property type="entry name" value="Pyrrolidone carboxyl peptidase (pyroglutamate aminopeptidase)"/>
    <property type="match status" value="1"/>
</dbReference>
<proteinExistence type="inferred from homology"/>
<dbReference type="Gene3D" id="3.40.630.20">
    <property type="entry name" value="Peptidase C15, pyroglutamyl peptidase I-like"/>
    <property type="match status" value="2"/>
</dbReference>
<evidence type="ECO:0000256" key="3">
    <source>
        <dbReference type="ARBA" id="ARBA00022801"/>
    </source>
</evidence>
<comment type="similarity">
    <text evidence="1">Belongs to the peptidase C15 family.</text>
</comment>
<keyword evidence="3" id="KW-0378">Hydrolase</keyword>
<keyword evidence="6" id="KW-1185">Reference proteome</keyword>
<dbReference type="EMBL" id="MRCC01000034">
    <property type="protein sequence ID" value="OKH20788.1"/>
    <property type="molecule type" value="Genomic_DNA"/>
</dbReference>
<sequence length="175" mass="19608">MPPQILLTSFTTWLPHQKSNSSDDLIAKIHELYLTNSDLKLPLLTVLRRLPVDTQQASNYVISKITEIQPNAIICCGMAESRSQLTVESRATCGNIALRSPIDLEQLIAELSVTQISHDAGKFVCEGLYFAVLNHITTQKLNSHCLFVHVPILTDENIQQVTKDFILIIQRMALL</sequence>
<dbReference type="OrthoDB" id="9779738at2"/>
<dbReference type="AlphaFoldDB" id="A0A1U7HB74"/>
<name>A0A1U7HB74_9CHRO</name>
<dbReference type="STRING" id="247279.NIES1031_22775"/>
<dbReference type="InterPro" id="IPR016125">
    <property type="entry name" value="Peptidase_C15-like"/>
</dbReference>
<dbReference type="GO" id="GO:0008234">
    <property type="term" value="F:cysteine-type peptidase activity"/>
    <property type="evidence" value="ECO:0007669"/>
    <property type="project" value="UniProtKB-KW"/>
</dbReference>
<keyword evidence="2" id="KW-0645">Protease</keyword>
<dbReference type="Pfam" id="PF01470">
    <property type="entry name" value="Peptidase_C15"/>
    <property type="match status" value="1"/>
</dbReference>
<dbReference type="RefSeq" id="WP_073551714.1">
    <property type="nucleotide sequence ID" value="NZ_CAWMVK010000028.1"/>
</dbReference>
<evidence type="ECO:0000256" key="2">
    <source>
        <dbReference type="ARBA" id="ARBA00022670"/>
    </source>
</evidence>
<keyword evidence="4" id="KW-0788">Thiol protease</keyword>
<accession>A0A1U7HB74</accession>
<dbReference type="PANTHER" id="PTHR23402">
    <property type="entry name" value="PROTEASE FAMILY C15 PYROGLUTAMYL-PEPTIDASE I-RELATED"/>
    <property type="match status" value="1"/>
</dbReference>
<organism evidence="5 6">
    <name type="scientific">Chroogloeocystis siderophila 5.2 s.c.1</name>
    <dbReference type="NCBI Taxonomy" id="247279"/>
    <lineage>
        <taxon>Bacteria</taxon>
        <taxon>Bacillati</taxon>
        <taxon>Cyanobacteriota</taxon>
        <taxon>Cyanophyceae</taxon>
        <taxon>Oscillatoriophycideae</taxon>
        <taxon>Chroococcales</taxon>
        <taxon>Chroococcaceae</taxon>
        <taxon>Chroogloeocystis</taxon>
    </lineage>
</organism>
<dbReference type="GO" id="GO:0006508">
    <property type="term" value="P:proteolysis"/>
    <property type="evidence" value="ECO:0007669"/>
    <property type="project" value="UniProtKB-KW"/>
</dbReference>